<dbReference type="InterPro" id="IPR026765">
    <property type="entry name" value="Tmem163"/>
</dbReference>
<evidence type="ECO:0000256" key="1">
    <source>
        <dbReference type="ARBA" id="ARBA00004146"/>
    </source>
</evidence>
<evidence type="ECO:0000256" key="2">
    <source>
        <dbReference type="ARBA" id="ARBA00004644"/>
    </source>
</evidence>
<feature type="transmembrane region" description="Helical" evidence="11">
    <location>
        <begin position="150"/>
        <end position="167"/>
    </location>
</feature>
<dbReference type="PANTHER" id="PTHR31937">
    <property type="entry name" value="TRANSMEMBRANE PROTEIN 163"/>
    <property type="match status" value="1"/>
</dbReference>
<evidence type="ECO:0000256" key="6">
    <source>
        <dbReference type="ARBA" id="ARBA00022833"/>
    </source>
</evidence>
<dbReference type="SUPFAM" id="SSF161111">
    <property type="entry name" value="Cation efflux protein transmembrane domain-like"/>
    <property type="match status" value="1"/>
</dbReference>
<reference evidence="12 13" key="1">
    <citation type="submission" date="2017-06" db="EMBL/GenBank/DDBJ databases">
        <authorList>
            <person name="Kim H.J."/>
            <person name="Triplett B.A."/>
        </authorList>
    </citation>
    <scope>NUCLEOTIDE SEQUENCE [LARGE SCALE GENOMIC DNA]</scope>
    <source>
        <strain evidence="12 13">DSM 19307</strain>
    </source>
</reference>
<dbReference type="RefSeq" id="WP_089358418.1">
    <property type="nucleotide sequence ID" value="NZ_FZPD01000008.1"/>
</dbReference>
<dbReference type="AlphaFoldDB" id="A0A239MA50"/>
<dbReference type="GO" id="GO:0016020">
    <property type="term" value="C:membrane"/>
    <property type="evidence" value="ECO:0007669"/>
    <property type="project" value="InterPro"/>
</dbReference>
<keyword evidence="6" id="KW-0862">Zinc</keyword>
<evidence type="ECO:0000256" key="5">
    <source>
        <dbReference type="ARBA" id="ARBA00022753"/>
    </source>
</evidence>
<proteinExistence type="inferred from homology"/>
<evidence type="ECO:0000313" key="12">
    <source>
        <dbReference type="EMBL" id="SNT39615.1"/>
    </source>
</evidence>
<keyword evidence="5" id="KW-0967">Endosome</keyword>
<gene>
    <name evidence="12" type="ORF">SAMN05421640_3756</name>
</gene>
<evidence type="ECO:0000256" key="10">
    <source>
        <dbReference type="ARBA" id="ARBA00023329"/>
    </source>
</evidence>
<keyword evidence="7 11" id="KW-1133">Transmembrane helix</keyword>
<name>A0A239MA50_EKHLU</name>
<evidence type="ECO:0000256" key="9">
    <source>
        <dbReference type="ARBA" id="ARBA00023136"/>
    </source>
</evidence>
<keyword evidence="4 11" id="KW-0812">Transmembrane</keyword>
<organism evidence="12 13">
    <name type="scientific">Ekhidna lutea</name>
    <dbReference type="NCBI Taxonomy" id="447679"/>
    <lineage>
        <taxon>Bacteria</taxon>
        <taxon>Pseudomonadati</taxon>
        <taxon>Bacteroidota</taxon>
        <taxon>Cytophagia</taxon>
        <taxon>Cytophagales</taxon>
        <taxon>Reichenbachiellaceae</taxon>
        <taxon>Ekhidna</taxon>
    </lineage>
</organism>
<dbReference type="PANTHER" id="PTHR31937:SF2">
    <property type="entry name" value="TRANSMEMBRANE PROTEIN 163"/>
    <property type="match status" value="1"/>
</dbReference>
<evidence type="ECO:0000256" key="4">
    <source>
        <dbReference type="ARBA" id="ARBA00022692"/>
    </source>
</evidence>
<keyword evidence="9 11" id="KW-0472">Membrane</keyword>
<protein>
    <submittedName>
        <fullName evidence="12">Cation efflux family protein</fullName>
    </submittedName>
</protein>
<dbReference type="GO" id="GO:0008324">
    <property type="term" value="F:monoatomic cation transmembrane transporter activity"/>
    <property type="evidence" value="ECO:0007669"/>
    <property type="project" value="InterPro"/>
</dbReference>
<dbReference type="InterPro" id="IPR027469">
    <property type="entry name" value="Cation_efflux_TMD_sf"/>
</dbReference>
<keyword evidence="13" id="KW-1185">Reference proteome</keyword>
<feature type="transmembrane region" description="Helical" evidence="11">
    <location>
        <begin position="82"/>
        <end position="104"/>
    </location>
</feature>
<dbReference type="GO" id="GO:0031410">
    <property type="term" value="C:cytoplasmic vesicle"/>
    <property type="evidence" value="ECO:0007669"/>
    <property type="project" value="UniProtKB-KW"/>
</dbReference>
<dbReference type="Gene3D" id="1.20.1510.10">
    <property type="entry name" value="Cation efflux protein transmembrane domain"/>
    <property type="match status" value="1"/>
</dbReference>
<comment type="similarity">
    <text evidence="3">Belongs to the TMEM163 family.</text>
</comment>
<evidence type="ECO:0000256" key="7">
    <source>
        <dbReference type="ARBA" id="ARBA00022989"/>
    </source>
</evidence>
<dbReference type="Proteomes" id="UP000198393">
    <property type="component" value="Unassembled WGS sequence"/>
</dbReference>
<feature type="transmembrane region" description="Helical" evidence="11">
    <location>
        <begin position="12"/>
        <end position="33"/>
    </location>
</feature>
<sequence>MDQKQLIKWAFTLSLITIIYNLIEGVVSTLFGAQDETLALFGFGVDSFAEVLSGIGIAHMILRMKSSAIETHDSFEVTALRITGVALYILAGGLVVGAILAFIYQAEPSTTMAGIIISTLSILTMYFLYSEKLKVGKKLNSEPIISDAKCTKTCFYLSFILLGSSLIYELFHIPYIDAIGSLGIAWYAWSEGKESFEKAYTKKLSCSDDCC</sequence>
<feature type="transmembrane region" description="Helical" evidence="11">
    <location>
        <begin position="39"/>
        <end position="62"/>
    </location>
</feature>
<feature type="transmembrane region" description="Helical" evidence="11">
    <location>
        <begin position="110"/>
        <end position="129"/>
    </location>
</feature>
<dbReference type="EMBL" id="FZPD01000008">
    <property type="protein sequence ID" value="SNT39615.1"/>
    <property type="molecule type" value="Genomic_DNA"/>
</dbReference>
<accession>A0A239MA50</accession>
<evidence type="ECO:0000256" key="3">
    <source>
        <dbReference type="ARBA" id="ARBA00008731"/>
    </source>
</evidence>
<evidence type="ECO:0000313" key="13">
    <source>
        <dbReference type="Proteomes" id="UP000198393"/>
    </source>
</evidence>
<evidence type="ECO:0000256" key="11">
    <source>
        <dbReference type="SAM" id="Phobius"/>
    </source>
</evidence>
<comment type="subcellular location">
    <subcellularLocation>
        <location evidence="2">Cytoplasmic vesicle</location>
        <location evidence="2">Secretory vesicle</location>
        <location evidence="2">Synaptic vesicle membrane</location>
        <topology evidence="2">Multi-pass membrane protein</topology>
    </subcellularLocation>
    <subcellularLocation>
        <location evidence="1">Early endosome membrane</location>
    </subcellularLocation>
</comment>
<evidence type="ECO:0000256" key="8">
    <source>
        <dbReference type="ARBA" id="ARBA00023018"/>
    </source>
</evidence>
<dbReference type="OrthoDB" id="9790544at2"/>
<keyword evidence="8" id="KW-0770">Synapse</keyword>
<keyword evidence="10" id="KW-0968">Cytoplasmic vesicle</keyword>